<reference evidence="4 5" key="1">
    <citation type="submission" date="2016-11" db="EMBL/GenBank/DDBJ databases">
        <authorList>
            <person name="Jaros S."/>
            <person name="Januszkiewicz K."/>
            <person name="Wedrychowicz H."/>
        </authorList>
    </citation>
    <scope>NUCLEOTIDE SEQUENCE [LARGE SCALE GENOMIC DNA]</scope>
    <source>
        <strain evidence="4 5">DSM 19436</strain>
    </source>
</reference>
<dbReference type="GO" id="GO:0032259">
    <property type="term" value="P:methylation"/>
    <property type="evidence" value="ECO:0007669"/>
    <property type="project" value="UniProtKB-KW"/>
</dbReference>
<evidence type="ECO:0000313" key="4">
    <source>
        <dbReference type="EMBL" id="SHF59112.1"/>
    </source>
</evidence>
<dbReference type="AlphaFoldDB" id="A0A1M5CXA0"/>
<dbReference type="PANTHER" id="PTHR43861">
    <property type="entry name" value="TRANS-ACONITATE 2-METHYLTRANSFERASE-RELATED"/>
    <property type="match status" value="1"/>
</dbReference>
<evidence type="ECO:0000256" key="1">
    <source>
        <dbReference type="ARBA" id="ARBA00022603"/>
    </source>
</evidence>
<feature type="domain" description="Methyltransferase" evidence="3">
    <location>
        <begin position="39"/>
        <end position="132"/>
    </location>
</feature>
<keyword evidence="5" id="KW-1185">Reference proteome</keyword>
<dbReference type="CDD" id="cd02440">
    <property type="entry name" value="AdoMet_MTases"/>
    <property type="match status" value="1"/>
</dbReference>
<accession>A0A1M5CXA0</accession>
<keyword evidence="2 4" id="KW-0808">Transferase</keyword>
<dbReference type="RefSeq" id="WP_073053173.1">
    <property type="nucleotide sequence ID" value="NZ_FQUP01000002.1"/>
</dbReference>
<dbReference type="Gene3D" id="3.40.50.150">
    <property type="entry name" value="Vaccinia Virus protein VP39"/>
    <property type="match status" value="1"/>
</dbReference>
<dbReference type="InterPro" id="IPR041698">
    <property type="entry name" value="Methyltransf_25"/>
</dbReference>
<sequence>MTDDLLYADPELVRFYDWENPWTESFSFFADLVEGSDRVLDLGCGTGLFGAELARRGHRVTGCDPAGAMLDVARRRPDGEKVRWIEADARSLALDEPFDMIVMTGHAYQTLLAPADRASLFAVIARHLAPGGHFFFDSRNPEARAWELWTADATRATLPHPVFGMVERWNDVVFDAESGVVTYGTHYRLDDGRLFEAQSRIAFARKDEIEREIAAAGLRVDRWMGDYEGSPFTAKSREIIPFGSL</sequence>
<dbReference type="Pfam" id="PF13649">
    <property type="entry name" value="Methyltransf_25"/>
    <property type="match status" value="1"/>
</dbReference>
<keyword evidence="1 4" id="KW-0489">Methyltransferase</keyword>
<dbReference type="EMBL" id="FQUP01000002">
    <property type="protein sequence ID" value="SHF59112.1"/>
    <property type="molecule type" value="Genomic_DNA"/>
</dbReference>
<dbReference type="GO" id="GO:0008168">
    <property type="term" value="F:methyltransferase activity"/>
    <property type="evidence" value="ECO:0007669"/>
    <property type="project" value="UniProtKB-KW"/>
</dbReference>
<gene>
    <name evidence="4" type="ORF">SAMN02745157_2488</name>
</gene>
<dbReference type="SUPFAM" id="SSF53335">
    <property type="entry name" value="S-adenosyl-L-methionine-dependent methyltransferases"/>
    <property type="match status" value="1"/>
</dbReference>
<dbReference type="InterPro" id="IPR029063">
    <property type="entry name" value="SAM-dependent_MTases_sf"/>
</dbReference>
<name>A0A1M5CXA0_9HYPH</name>
<proteinExistence type="predicted"/>
<evidence type="ECO:0000256" key="2">
    <source>
        <dbReference type="ARBA" id="ARBA00022679"/>
    </source>
</evidence>
<evidence type="ECO:0000259" key="3">
    <source>
        <dbReference type="Pfam" id="PF13649"/>
    </source>
</evidence>
<dbReference type="Proteomes" id="UP000184485">
    <property type="component" value="Unassembled WGS sequence"/>
</dbReference>
<organism evidence="4 5">
    <name type="scientific">Kaistia soli DSM 19436</name>
    <dbReference type="NCBI Taxonomy" id="1122133"/>
    <lineage>
        <taxon>Bacteria</taxon>
        <taxon>Pseudomonadati</taxon>
        <taxon>Pseudomonadota</taxon>
        <taxon>Alphaproteobacteria</taxon>
        <taxon>Hyphomicrobiales</taxon>
        <taxon>Kaistiaceae</taxon>
        <taxon>Kaistia</taxon>
    </lineage>
</organism>
<dbReference type="PANTHER" id="PTHR43861:SF1">
    <property type="entry name" value="TRANS-ACONITATE 2-METHYLTRANSFERASE"/>
    <property type="match status" value="1"/>
</dbReference>
<dbReference type="STRING" id="1122133.SAMN02745157_2488"/>
<protein>
    <submittedName>
        <fullName evidence="4">Methyltransferase domain-containing protein</fullName>
    </submittedName>
</protein>
<evidence type="ECO:0000313" key="5">
    <source>
        <dbReference type="Proteomes" id="UP000184485"/>
    </source>
</evidence>